<protein>
    <submittedName>
        <fullName evidence="2">Uncharacterized protein</fullName>
    </submittedName>
</protein>
<feature type="compositionally biased region" description="Basic residues" evidence="1">
    <location>
        <begin position="149"/>
        <end position="158"/>
    </location>
</feature>
<dbReference type="Proteomes" id="UP000029665">
    <property type="component" value="Unassembled WGS sequence"/>
</dbReference>
<name>A0A060SN40_PYCCI</name>
<dbReference type="EMBL" id="CCBP010000311">
    <property type="protein sequence ID" value="CDO75947.1"/>
    <property type="molecule type" value="Genomic_DNA"/>
</dbReference>
<proteinExistence type="predicted"/>
<dbReference type="AlphaFoldDB" id="A0A060SN40"/>
<keyword evidence="3" id="KW-1185">Reference proteome</keyword>
<comment type="caution">
    <text evidence="2">The sequence shown here is derived from an EMBL/GenBank/DDBJ whole genome shotgun (WGS) entry which is preliminary data.</text>
</comment>
<dbReference type="HOGENOM" id="CLU_1670280_0_0_1"/>
<reference evidence="2" key="1">
    <citation type="submission" date="2014-01" db="EMBL/GenBank/DDBJ databases">
        <title>The genome of the white-rot fungus Pycnoporus cinnabarinus: a basidiomycete model with a versatile arsenal for lignocellulosic biomass breakdown.</title>
        <authorList>
            <person name="Levasseur A."/>
            <person name="Lomascolo A."/>
            <person name="Ruiz-Duenas F.J."/>
            <person name="Uzan E."/>
            <person name="Piumi F."/>
            <person name="Kues U."/>
            <person name="Ram A.F.J."/>
            <person name="Murat C."/>
            <person name="Haon M."/>
            <person name="Benoit I."/>
            <person name="Arfi Y."/>
            <person name="Chevret D."/>
            <person name="Drula E."/>
            <person name="Kwon M.J."/>
            <person name="Gouret P."/>
            <person name="Lesage-Meessen L."/>
            <person name="Lombard V."/>
            <person name="Mariette J."/>
            <person name="Noirot C."/>
            <person name="Park J."/>
            <person name="Patyshakuliyeva A."/>
            <person name="Wieneger R.A.B."/>
            <person name="Wosten H.A.B."/>
            <person name="Martin F."/>
            <person name="Coutinho P.M."/>
            <person name="de Vries R."/>
            <person name="Martinez A.T."/>
            <person name="Klopp C."/>
            <person name="Pontarotti P."/>
            <person name="Henrissat B."/>
            <person name="Record E."/>
        </authorList>
    </citation>
    <scope>NUCLEOTIDE SEQUENCE [LARGE SCALE GENOMIC DNA]</scope>
    <source>
        <strain evidence="2">BRFM137</strain>
    </source>
</reference>
<gene>
    <name evidence="2" type="ORF">BN946_scf184873.g36</name>
</gene>
<feature type="region of interest" description="Disordered" evidence="1">
    <location>
        <begin position="37"/>
        <end position="65"/>
    </location>
</feature>
<evidence type="ECO:0000313" key="3">
    <source>
        <dbReference type="Proteomes" id="UP000029665"/>
    </source>
</evidence>
<sequence length="158" mass="16507">MVRSFSGPTSNSLDKHNNSQTVAHVYQDLNTIARPPQDIIKDGLDQGLQRDAGKATGKKDAQGANGVKFTATDLKASKTAIGGASARSAEVAAVTNPVQVDQVEASKARKSGKTSKASSKASSKVPSKESCMVSEDAAVEPEYHAPLAPKRKKGTKDT</sequence>
<evidence type="ECO:0000313" key="2">
    <source>
        <dbReference type="EMBL" id="CDO75947.1"/>
    </source>
</evidence>
<accession>A0A060SN40</accession>
<feature type="compositionally biased region" description="Low complexity" evidence="1">
    <location>
        <begin position="114"/>
        <end position="130"/>
    </location>
</feature>
<evidence type="ECO:0000256" key="1">
    <source>
        <dbReference type="SAM" id="MobiDB-lite"/>
    </source>
</evidence>
<feature type="region of interest" description="Disordered" evidence="1">
    <location>
        <begin position="101"/>
        <end position="158"/>
    </location>
</feature>
<feature type="region of interest" description="Disordered" evidence="1">
    <location>
        <begin position="1"/>
        <end position="21"/>
    </location>
</feature>
<feature type="compositionally biased region" description="Basic and acidic residues" evidence="1">
    <location>
        <begin position="51"/>
        <end position="61"/>
    </location>
</feature>
<organism evidence="2 3">
    <name type="scientific">Pycnoporus cinnabarinus</name>
    <name type="common">Cinnabar-red polypore</name>
    <name type="synonym">Trametes cinnabarina</name>
    <dbReference type="NCBI Taxonomy" id="5643"/>
    <lineage>
        <taxon>Eukaryota</taxon>
        <taxon>Fungi</taxon>
        <taxon>Dikarya</taxon>
        <taxon>Basidiomycota</taxon>
        <taxon>Agaricomycotina</taxon>
        <taxon>Agaricomycetes</taxon>
        <taxon>Polyporales</taxon>
        <taxon>Polyporaceae</taxon>
        <taxon>Trametes</taxon>
    </lineage>
</organism>